<gene>
    <name evidence="3" type="ORF">QYE76_032842</name>
</gene>
<dbReference type="Proteomes" id="UP001231189">
    <property type="component" value="Unassembled WGS sequence"/>
</dbReference>
<sequence length="504" mass="55446">MENYSLLMGAAAVMKMAVEMAAVSMEKPSGALPRSGVPNRDSVPRSWLRDGGGSGTFLSTRPPATDSEPTGWGGDHRAASSLHRLHATRTTKETVSSTGQRPPPPGTVPRSPCRGRRLRCPGPHREGRRLTTSWPTAAPAGADRSKGAYRTTAQEAPASPARSSSPYRRARSREPESPPPPSPASRPSTGGVSGDDEEIWASGLRTNFAKCSVSSIGCSEDEAAGAARLMECQLAQFPVKYLGIPLSIRRLSAASFQPLVDRAEANGGHCHVNWSRVCRPLRLEGLGIPDLARTATSLRVRWIWRMRTDPMRPWRGLDMQFSKMELDVFTASIMMEVGDGEAALFWKDKWLDGRSIKEMAPKVYALVPKRRRKAHTVREALIELARQVHSHSGSERLARWGLPHAPRCALCDQAVETMAHLLTGCSFSRTVWFEVLSWIRSTSGPPTVEGDFAEWWSLAVRRPSPAAQRNFVDYHAYGVVNMETPECDGIRQRTAFGDVPVQRH</sequence>
<feature type="compositionally biased region" description="Low complexity" evidence="1">
    <location>
        <begin position="155"/>
        <end position="167"/>
    </location>
</feature>
<dbReference type="InterPro" id="IPR026960">
    <property type="entry name" value="RVT-Znf"/>
</dbReference>
<protein>
    <recommendedName>
        <fullName evidence="2">Reverse transcriptase zinc-binding domain-containing protein</fullName>
    </recommendedName>
</protein>
<feature type="region of interest" description="Disordered" evidence="1">
    <location>
        <begin position="27"/>
        <end position="197"/>
    </location>
</feature>
<keyword evidence="4" id="KW-1185">Reference proteome</keyword>
<dbReference type="AlphaFoldDB" id="A0AAD8VJR9"/>
<evidence type="ECO:0000256" key="1">
    <source>
        <dbReference type="SAM" id="MobiDB-lite"/>
    </source>
</evidence>
<comment type="caution">
    <text evidence="3">The sequence shown here is derived from an EMBL/GenBank/DDBJ whole genome shotgun (WGS) entry which is preliminary data.</text>
</comment>
<dbReference type="PANTHER" id="PTHR33116">
    <property type="entry name" value="REVERSE TRANSCRIPTASE ZINC-BINDING DOMAIN-CONTAINING PROTEIN-RELATED-RELATED"/>
    <property type="match status" value="1"/>
</dbReference>
<evidence type="ECO:0000313" key="3">
    <source>
        <dbReference type="EMBL" id="KAK1609169.1"/>
    </source>
</evidence>
<feature type="domain" description="Reverse transcriptase zinc-binding" evidence="2">
    <location>
        <begin position="395"/>
        <end position="432"/>
    </location>
</feature>
<dbReference type="Pfam" id="PF13966">
    <property type="entry name" value="zf-RVT"/>
    <property type="match status" value="1"/>
</dbReference>
<organism evidence="3 4">
    <name type="scientific">Lolium multiflorum</name>
    <name type="common">Italian ryegrass</name>
    <name type="synonym">Lolium perenne subsp. multiflorum</name>
    <dbReference type="NCBI Taxonomy" id="4521"/>
    <lineage>
        <taxon>Eukaryota</taxon>
        <taxon>Viridiplantae</taxon>
        <taxon>Streptophyta</taxon>
        <taxon>Embryophyta</taxon>
        <taxon>Tracheophyta</taxon>
        <taxon>Spermatophyta</taxon>
        <taxon>Magnoliopsida</taxon>
        <taxon>Liliopsida</taxon>
        <taxon>Poales</taxon>
        <taxon>Poaceae</taxon>
        <taxon>BOP clade</taxon>
        <taxon>Pooideae</taxon>
        <taxon>Poodae</taxon>
        <taxon>Poeae</taxon>
        <taxon>Poeae Chloroplast Group 2 (Poeae type)</taxon>
        <taxon>Loliodinae</taxon>
        <taxon>Loliinae</taxon>
        <taxon>Lolium</taxon>
    </lineage>
</organism>
<accession>A0AAD8VJR9</accession>
<proteinExistence type="predicted"/>
<evidence type="ECO:0000259" key="2">
    <source>
        <dbReference type="Pfam" id="PF13966"/>
    </source>
</evidence>
<dbReference type="EMBL" id="JAUUTY010000007">
    <property type="protein sequence ID" value="KAK1609169.1"/>
    <property type="molecule type" value="Genomic_DNA"/>
</dbReference>
<evidence type="ECO:0000313" key="4">
    <source>
        <dbReference type="Proteomes" id="UP001231189"/>
    </source>
</evidence>
<dbReference type="PANTHER" id="PTHR33116:SF78">
    <property type="entry name" value="OS12G0587133 PROTEIN"/>
    <property type="match status" value="1"/>
</dbReference>
<name>A0AAD8VJR9_LOLMU</name>
<reference evidence="3" key="1">
    <citation type="submission" date="2023-07" db="EMBL/GenBank/DDBJ databases">
        <title>A chromosome-level genome assembly of Lolium multiflorum.</title>
        <authorList>
            <person name="Chen Y."/>
            <person name="Copetti D."/>
            <person name="Kolliker R."/>
            <person name="Studer B."/>
        </authorList>
    </citation>
    <scope>NUCLEOTIDE SEQUENCE</scope>
    <source>
        <strain evidence="3">02402/16</strain>
        <tissue evidence="3">Leaf</tissue>
    </source>
</reference>